<feature type="signal peptide" evidence="2">
    <location>
        <begin position="1"/>
        <end position="27"/>
    </location>
</feature>
<dbReference type="EMBL" id="JAUSQZ010000001">
    <property type="protein sequence ID" value="MDP9826656.1"/>
    <property type="molecule type" value="Genomic_DNA"/>
</dbReference>
<comment type="caution">
    <text evidence="3">The sequence shown here is derived from an EMBL/GenBank/DDBJ whole genome shotgun (WGS) entry which is preliminary data.</text>
</comment>
<dbReference type="PROSITE" id="PS51257">
    <property type="entry name" value="PROKAR_LIPOPROTEIN"/>
    <property type="match status" value="1"/>
</dbReference>
<accession>A0ABT9P1V8</accession>
<name>A0ABT9P1V8_9ACTN</name>
<feature type="chain" id="PRO_5045605919" description="Lipoprotein LprG" evidence="2">
    <location>
        <begin position="28"/>
        <end position="235"/>
    </location>
</feature>
<reference evidence="3 4" key="1">
    <citation type="submission" date="2023-07" db="EMBL/GenBank/DDBJ databases">
        <title>Sequencing the genomes of 1000 actinobacteria strains.</title>
        <authorList>
            <person name="Klenk H.-P."/>
        </authorList>
    </citation>
    <scope>NUCLEOTIDE SEQUENCE [LARGE SCALE GENOMIC DNA]</scope>
    <source>
        <strain evidence="3 4">DSM 44388</strain>
    </source>
</reference>
<gene>
    <name evidence="3" type="ORF">J2S57_002405</name>
</gene>
<organism evidence="3 4">
    <name type="scientific">Kineosporia succinea</name>
    <dbReference type="NCBI Taxonomy" id="84632"/>
    <lineage>
        <taxon>Bacteria</taxon>
        <taxon>Bacillati</taxon>
        <taxon>Actinomycetota</taxon>
        <taxon>Actinomycetes</taxon>
        <taxon>Kineosporiales</taxon>
        <taxon>Kineosporiaceae</taxon>
        <taxon>Kineosporia</taxon>
    </lineage>
</organism>
<dbReference type="RefSeq" id="WP_307241686.1">
    <property type="nucleotide sequence ID" value="NZ_JAUSQZ010000001.1"/>
</dbReference>
<protein>
    <recommendedName>
        <fullName evidence="5">Lipoprotein LprG</fullName>
    </recommendedName>
</protein>
<keyword evidence="4" id="KW-1185">Reference proteome</keyword>
<evidence type="ECO:0000313" key="3">
    <source>
        <dbReference type="EMBL" id="MDP9826656.1"/>
    </source>
</evidence>
<feature type="region of interest" description="Disordered" evidence="1">
    <location>
        <begin position="25"/>
        <end position="45"/>
    </location>
</feature>
<feature type="compositionally biased region" description="Polar residues" evidence="1">
    <location>
        <begin position="25"/>
        <end position="36"/>
    </location>
</feature>
<sequence length="235" mass="24548">MRTTKLLTAALIGAALVLSGCGGSSDAQPEGASQSGPYAGKTPKDVYDTTRKQAAEAASVRIKGDLVEGSDKVVMDLRIARAGNVSGSLSMGSQGSLKLLVVDGTGFMLPGKDMLKTLSGGDAEVLKYLDGKWMELGQDADSQGIMDLADMDELSKMVLEPTGGEVTFVTGKEFDGRKTVGLEEQGSDSIIYVAADGSAELVAIQAPDGDITWSDWNEPVRVKAPKKVITADELS</sequence>
<evidence type="ECO:0008006" key="5">
    <source>
        <dbReference type="Google" id="ProtNLM"/>
    </source>
</evidence>
<proteinExistence type="predicted"/>
<evidence type="ECO:0000256" key="1">
    <source>
        <dbReference type="SAM" id="MobiDB-lite"/>
    </source>
</evidence>
<keyword evidence="2" id="KW-0732">Signal</keyword>
<evidence type="ECO:0000313" key="4">
    <source>
        <dbReference type="Proteomes" id="UP001235712"/>
    </source>
</evidence>
<evidence type="ECO:0000256" key="2">
    <source>
        <dbReference type="SAM" id="SignalP"/>
    </source>
</evidence>
<dbReference type="Proteomes" id="UP001235712">
    <property type="component" value="Unassembled WGS sequence"/>
</dbReference>